<dbReference type="Proteomes" id="UP001161325">
    <property type="component" value="Unassembled WGS sequence"/>
</dbReference>
<dbReference type="SUPFAM" id="SSF53850">
    <property type="entry name" value="Periplasmic binding protein-like II"/>
    <property type="match status" value="1"/>
</dbReference>
<gene>
    <name evidence="4 5" type="primary">mqnA</name>
    <name evidence="5" type="ORF">rosag_37480</name>
</gene>
<dbReference type="GO" id="GO:0009234">
    <property type="term" value="P:menaquinone biosynthetic process"/>
    <property type="evidence" value="ECO:0007669"/>
    <property type="project" value="UniProtKB-UniRule"/>
</dbReference>
<keyword evidence="3 4" id="KW-0456">Lyase</keyword>
<comment type="caution">
    <text evidence="5">The sequence shown here is derived from an EMBL/GenBank/DDBJ whole genome shotgun (WGS) entry which is preliminary data.</text>
</comment>
<name>A0AA37V242_9BACT</name>
<sequence>MSAAMLRVGRIPYINCYPVYGAIDRGIVPLDATLIDGVPTALNRGIADGSLDVSVVSAVEYAQNASNLLLLPDLGITCDGPVRSVLLFSDVPATELGGKRVVVSTSSMTSVALLELLFENVWRCRPEFVPGDAEISDLARFERGGDRPARLVIGDAALLLGAGPRGGDDADAPPPFAHVYDLGEEWKRWTGQPFVFAVWVAQRTTPVARSLRVHASLIESRDWGLAHLDELAAQAHRATGIAHSACVEYFAGLDYGLSYPHLAGLTEFFRRLVLAGRVPDGRLAFLPAA</sequence>
<organism evidence="5 6">
    <name type="scientific">Roseisolibacter agri</name>
    <dbReference type="NCBI Taxonomy" id="2014610"/>
    <lineage>
        <taxon>Bacteria</taxon>
        <taxon>Pseudomonadati</taxon>
        <taxon>Gemmatimonadota</taxon>
        <taxon>Gemmatimonadia</taxon>
        <taxon>Gemmatimonadales</taxon>
        <taxon>Gemmatimonadaceae</taxon>
        <taxon>Roseisolibacter</taxon>
    </lineage>
</organism>
<proteinExistence type="inferred from homology"/>
<keyword evidence="6" id="KW-1185">Reference proteome</keyword>
<dbReference type="Gene3D" id="3.40.190.10">
    <property type="entry name" value="Periplasmic binding protein-like II"/>
    <property type="match status" value="2"/>
</dbReference>
<dbReference type="InterPro" id="IPR030868">
    <property type="entry name" value="MqnA"/>
</dbReference>
<dbReference type="CDD" id="cd13634">
    <property type="entry name" value="PBP2_Sco4506"/>
    <property type="match status" value="1"/>
</dbReference>
<dbReference type="PANTHER" id="PTHR37690">
    <property type="entry name" value="CHORISMATE DEHYDRATASE"/>
    <property type="match status" value="1"/>
</dbReference>
<protein>
    <recommendedName>
        <fullName evidence="4">Chorismate dehydratase</fullName>
        <ecNumber evidence="4">4.2.1.151</ecNumber>
    </recommendedName>
    <alternativeName>
        <fullName evidence="4">Menaquinone biosynthetic enzyme MqnA</fullName>
    </alternativeName>
</protein>
<dbReference type="PANTHER" id="PTHR37690:SF1">
    <property type="entry name" value="CHORISMATE DEHYDRATASE"/>
    <property type="match status" value="1"/>
</dbReference>
<evidence type="ECO:0000313" key="5">
    <source>
        <dbReference type="EMBL" id="GLC27235.1"/>
    </source>
</evidence>
<dbReference type="HAMAP" id="MF_00995">
    <property type="entry name" value="MqnA"/>
    <property type="match status" value="1"/>
</dbReference>
<dbReference type="EMBL" id="BRXS01000006">
    <property type="protein sequence ID" value="GLC27235.1"/>
    <property type="molecule type" value="Genomic_DNA"/>
</dbReference>
<dbReference type="AlphaFoldDB" id="A0AA37V242"/>
<keyword evidence="2 4" id="KW-0474">Menaquinone biosynthesis</keyword>
<dbReference type="InterPro" id="IPR003773">
    <property type="entry name" value="Menaquinone_biosynth"/>
</dbReference>
<comment type="pathway">
    <text evidence="1 4">Quinol/quinone metabolism; menaquinone biosynthesis.</text>
</comment>
<evidence type="ECO:0000256" key="2">
    <source>
        <dbReference type="ARBA" id="ARBA00022428"/>
    </source>
</evidence>
<comment type="function">
    <text evidence="4">Catalyzes the dehydration of chorismate into 3-[(1-carboxyvinyl)oxy]benzoate, a step in the biosynthesis of menaquinone (MK, vitamin K2).</text>
</comment>
<dbReference type="RefSeq" id="WP_284351680.1">
    <property type="nucleotide sequence ID" value="NZ_BRXS01000006.1"/>
</dbReference>
<dbReference type="GO" id="GO:0016836">
    <property type="term" value="F:hydro-lyase activity"/>
    <property type="evidence" value="ECO:0007669"/>
    <property type="project" value="UniProtKB-UniRule"/>
</dbReference>
<evidence type="ECO:0000256" key="1">
    <source>
        <dbReference type="ARBA" id="ARBA00004863"/>
    </source>
</evidence>
<comment type="catalytic activity">
    <reaction evidence="4">
        <text>chorismate = 3-[(1-carboxyvinyl)-oxy]benzoate + H2O</text>
        <dbReference type="Rhea" id="RHEA:40051"/>
        <dbReference type="ChEBI" id="CHEBI:15377"/>
        <dbReference type="ChEBI" id="CHEBI:29748"/>
        <dbReference type="ChEBI" id="CHEBI:76981"/>
        <dbReference type="EC" id="4.2.1.151"/>
    </reaction>
</comment>
<accession>A0AA37V242</accession>
<evidence type="ECO:0000313" key="6">
    <source>
        <dbReference type="Proteomes" id="UP001161325"/>
    </source>
</evidence>
<reference evidence="5" key="1">
    <citation type="submission" date="2022-08" db="EMBL/GenBank/DDBJ databases">
        <title>Draft genome sequencing of Roseisolibacter agri AW1220.</title>
        <authorList>
            <person name="Tobiishi Y."/>
            <person name="Tonouchi A."/>
        </authorList>
    </citation>
    <scope>NUCLEOTIDE SEQUENCE</scope>
    <source>
        <strain evidence="5">AW1220</strain>
    </source>
</reference>
<evidence type="ECO:0000256" key="3">
    <source>
        <dbReference type="ARBA" id="ARBA00023239"/>
    </source>
</evidence>
<evidence type="ECO:0000256" key="4">
    <source>
        <dbReference type="HAMAP-Rule" id="MF_00995"/>
    </source>
</evidence>
<comment type="similarity">
    <text evidence="4">Belongs to the MqnA/MqnD family. MqnA subfamily.</text>
</comment>
<dbReference type="EC" id="4.2.1.151" evidence="4"/>
<dbReference type="Pfam" id="PF02621">
    <property type="entry name" value="VitK2_biosynth"/>
    <property type="match status" value="1"/>
</dbReference>